<comment type="caution">
    <text evidence="2">The sequence shown here is derived from an EMBL/GenBank/DDBJ whole genome shotgun (WGS) entry which is preliminary data.</text>
</comment>
<dbReference type="AlphaFoldDB" id="A0A084Y5V1"/>
<organism evidence="2 3">
    <name type="scientific">Candidatus Accumulibacter vicinus</name>
    <dbReference type="NCBI Taxonomy" id="2954382"/>
    <lineage>
        <taxon>Bacteria</taxon>
        <taxon>Pseudomonadati</taxon>
        <taxon>Pseudomonadota</taxon>
        <taxon>Betaproteobacteria</taxon>
        <taxon>Candidatus Accumulibacter</taxon>
    </lineage>
</organism>
<gene>
    <name evidence="2" type="ORF">CAPSK01_000108</name>
</gene>
<name>A0A084Y5V1_9PROT</name>
<protein>
    <submittedName>
        <fullName evidence="2">Uncharacterized protein</fullName>
    </submittedName>
</protein>
<feature type="region of interest" description="Disordered" evidence="1">
    <location>
        <begin position="23"/>
        <end position="47"/>
    </location>
</feature>
<dbReference type="STRING" id="1457154.CAPSK01_000108"/>
<reference evidence="2 3" key="1">
    <citation type="submission" date="2014-07" db="EMBL/GenBank/DDBJ databases">
        <title>Expanding our view of genomic diversity in Candidatus Accumulibacter clades.</title>
        <authorList>
            <person name="Skennerton C.T."/>
            <person name="Barr J.J."/>
            <person name="Slater F.R."/>
            <person name="Bond P.L."/>
            <person name="Tyson G.W."/>
        </authorList>
    </citation>
    <scope>NUCLEOTIDE SEQUENCE [LARGE SCALE GENOMIC DNA]</scope>
    <source>
        <strain evidence="3">SK-01</strain>
    </source>
</reference>
<dbReference type="EMBL" id="JDSS02000004">
    <property type="protein sequence ID" value="KFB70095.1"/>
    <property type="molecule type" value="Genomic_DNA"/>
</dbReference>
<proteinExistence type="predicted"/>
<evidence type="ECO:0000313" key="2">
    <source>
        <dbReference type="EMBL" id="KFB70095.1"/>
    </source>
</evidence>
<accession>A0A084Y5V1</accession>
<evidence type="ECO:0000313" key="3">
    <source>
        <dbReference type="Proteomes" id="UP000019812"/>
    </source>
</evidence>
<evidence type="ECO:0000256" key="1">
    <source>
        <dbReference type="SAM" id="MobiDB-lite"/>
    </source>
</evidence>
<sequence>MSRIRDFHINTMTLDERSWQKKLARKRKAQASRRSLPQRSHMPSAAQAADLPIHSSMVARDLPKLGLGMAGLARALPNGDLAVSLFLVDTYCLGVKDAFFRVLSQEEWAQMAQGAQLEKVHPSCLRKLVEGAVAYARDLGFPPHADYARAAQLFGSIEAAVCPVRYTYGHNGKPLYISGPNDTPAQRRRIASILTRRLGADGFHSMTATELPAVTEGGGFGEQRGF</sequence>
<dbReference type="Proteomes" id="UP000019812">
    <property type="component" value="Unassembled WGS sequence"/>
</dbReference>